<sequence>MQLMLSINWELIQFVGISLLNEYVSNVRPYHGTFCFRGAFSSGRSDV</sequence>
<evidence type="ECO:0000313" key="2">
    <source>
        <dbReference type="EMBL" id="OLF94969.1"/>
    </source>
</evidence>
<dbReference type="RefSeq" id="WP_020450769.1">
    <property type="nucleotide sequence ID" value="NZ_AP023088.1"/>
</dbReference>
<proteinExistence type="predicted"/>
<evidence type="ECO:0000313" key="5">
    <source>
        <dbReference type="Proteomes" id="UP000429980"/>
    </source>
</evidence>
<dbReference type="EMBL" id="LKPO01000009">
    <property type="protein sequence ID" value="OLF94969.1"/>
    <property type="molecule type" value="Genomic_DNA"/>
</dbReference>
<protein>
    <submittedName>
        <fullName evidence="2">Uncharacterized protein</fullName>
    </submittedName>
</protein>
<evidence type="ECO:0000313" key="4">
    <source>
        <dbReference type="Proteomes" id="UP000185604"/>
    </source>
</evidence>
<reference evidence="2 4" key="1">
    <citation type="journal article" date="2016" name="Front. Microbiol.">
        <title>High-Level Heat Resistance of Spores of Bacillus amyloliquefaciens and Bacillus licheniformis Results from the Presence of a spoVA Operon in a Tn1546 Transposon.</title>
        <authorList>
            <person name="Berendsen E.M."/>
            <person name="Koning R.A."/>
            <person name="Boekhorst J."/>
            <person name="de Jong A."/>
            <person name="Kuipers O.P."/>
            <person name="Wells-Bennik M.H."/>
        </authorList>
    </citation>
    <scope>NUCLEOTIDE SEQUENCE [LARGE SCALE GENOMIC DNA]</scope>
    <source>
        <strain evidence="2 4">B4121</strain>
    </source>
</reference>
<dbReference type="Proteomes" id="UP000185604">
    <property type="component" value="Unassembled WGS sequence"/>
</dbReference>
<dbReference type="AlphaFoldDB" id="A0A6I7U2Z0"/>
<keyword evidence="5" id="KW-1185">Reference proteome</keyword>
<dbReference type="EMBL" id="NILF01000040">
    <property type="protein sequence ID" value="TWL38071.1"/>
    <property type="molecule type" value="Genomic_DNA"/>
</dbReference>
<evidence type="ECO:0000313" key="3">
    <source>
        <dbReference type="EMBL" id="TWL38071.1"/>
    </source>
</evidence>
<reference evidence="1" key="3">
    <citation type="submission" date="2022-12" db="EMBL/GenBank/DDBJ databases">
        <title>Draft Genome Sequences of Bacillus licheniformis and Bacillus paralicheniformis strains isolated from Irish skim milk powders.</title>
        <authorList>
            <person name="Lourenco A."/>
            <person name="Li F."/>
            <person name="Geraldine D."/>
            <person name="Tobin J.T."/>
            <person name="Butler F."/>
            <person name="Jordan K."/>
            <person name="Obrien T."/>
        </authorList>
    </citation>
    <scope>NUCLEOTIDE SEQUENCE</scope>
    <source>
        <strain evidence="1">3370</strain>
    </source>
</reference>
<dbReference type="Proteomes" id="UP000429980">
    <property type="component" value="Unassembled WGS sequence"/>
</dbReference>
<dbReference type="Proteomes" id="UP001216709">
    <property type="component" value="Unassembled WGS sequence"/>
</dbReference>
<accession>A0A6I7U2Z0</accession>
<gene>
    <name evidence="2" type="ORF">B4121_1799</name>
    <name evidence="3" type="ORF">CHCC15381_1987</name>
    <name evidence="1" type="ORF">PVN32_11085</name>
</gene>
<evidence type="ECO:0000313" key="1">
    <source>
        <dbReference type="EMBL" id="MDE1452715.1"/>
    </source>
</evidence>
<name>A0A6I7U2Z0_9BACI</name>
<dbReference type="EMBL" id="JARAFO010000025">
    <property type="protein sequence ID" value="MDE1452715.1"/>
    <property type="molecule type" value="Genomic_DNA"/>
</dbReference>
<reference evidence="3 5" key="2">
    <citation type="submission" date="2019-06" db="EMBL/GenBank/DDBJ databases">
        <title>Genome sequence analysis of &gt;100 Bacillus licheniformis strains suggests intrinsic resistance to this species.</title>
        <authorList>
            <person name="Wels M."/>
            <person name="Siezen R.J."/>
            <person name="Johansen E."/>
            <person name="Stuer-Lauridsen B."/>
            <person name="Bjerre K."/>
            <person name="Nielsen B.K.K."/>
        </authorList>
    </citation>
    <scope>NUCLEOTIDE SEQUENCE [LARGE SCALE GENOMIC DNA]</scope>
    <source>
        <strain evidence="3 5">BAC-15381</strain>
    </source>
</reference>
<organism evidence="2 4">
    <name type="scientific">Bacillus paralicheniformis</name>
    <dbReference type="NCBI Taxonomy" id="1648923"/>
    <lineage>
        <taxon>Bacteria</taxon>
        <taxon>Bacillati</taxon>
        <taxon>Bacillota</taxon>
        <taxon>Bacilli</taxon>
        <taxon>Bacillales</taxon>
        <taxon>Bacillaceae</taxon>
        <taxon>Bacillus</taxon>
    </lineage>
</organism>
<comment type="caution">
    <text evidence="2">The sequence shown here is derived from an EMBL/GenBank/DDBJ whole genome shotgun (WGS) entry which is preliminary data.</text>
</comment>